<evidence type="ECO:0000256" key="4">
    <source>
        <dbReference type="ARBA" id="ARBA00023163"/>
    </source>
</evidence>
<accession>A0A7C4PHZ5</accession>
<feature type="domain" description="HTH lacI-type" evidence="5">
    <location>
        <begin position="19"/>
        <end position="73"/>
    </location>
</feature>
<dbReference type="PANTHER" id="PTHR30146:SF148">
    <property type="entry name" value="HTH-TYPE TRANSCRIPTIONAL REPRESSOR PURR-RELATED"/>
    <property type="match status" value="1"/>
</dbReference>
<organism evidence="6">
    <name type="scientific">Anaerolinea thermolimosa</name>
    <dbReference type="NCBI Taxonomy" id="229919"/>
    <lineage>
        <taxon>Bacteria</taxon>
        <taxon>Bacillati</taxon>
        <taxon>Chloroflexota</taxon>
        <taxon>Anaerolineae</taxon>
        <taxon>Anaerolineales</taxon>
        <taxon>Anaerolineaceae</taxon>
        <taxon>Anaerolinea</taxon>
    </lineage>
</organism>
<protein>
    <submittedName>
        <fullName evidence="6">LacI family transcriptional regulator</fullName>
    </submittedName>
</protein>
<dbReference type="Gene3D" id="1.10.260.40">
    <property type="entry name" value="lambda repressor-like DNA-binding domains"/>
    <property type="match status" value="1"/>
</dbReference>
<dbReference type="GO" id="GO:0003700">
    <property type="term" value="F:DNA-binding transcription factor activity"/>
    <property type="evidence" value="ECO:0007669"/>
    <property type="project" value="TreeGrafter"/>
</dbReference>
<dbReference type="Pfam" id="PF00356">
    <property type="entry name" value="LacI"/>
    <property type="match status" value="1"/>
</dbReference>
<dbReference type="PANTHER" id="PTHR30146">
    <property type="entry name" value="LACI-RELATED TRANSCRIPTIONAL REPRESSOR"/>
    <property type="match status" value="1"/>
</dbReference>
<keyword evidence="1" id="KW-0678">Repressor</keyword>
<proteinExistence type="predicted"/>
<keyword evidence="4" id="KW-0804">Transcription</keyword>
<evidence type="ECO:0000256" key="2">
    <source>
        <dbReference type="ARBA" id="ARBA00023015"/>
    </source>
</evidence>
<keyword evidence="2" id="KW-0805">Transcription regulation</keyword>
<evidence type="ECO:0000256" key="3">
    <source>
        <dbReference type="ARBA" id="ARBA00023125"/>
    </source>
</evidence>
<dbReference type="SUPFAM" id="SSF47413">
    <property type="entry name" value="lambda repressor-like DNA-binding domains"/>
    <property type="match status" value="1"/>
</dbReference>
<dbReference type="Gene3D" id="3.40.50.2300">
    <property type="match status" value="2"/>
</dbReference>
<dbReference type="SUPFAM" id="SSF53822">
    <property type="entry name" value="Periplasmic binding protein-like I"/>
    <property type="match status" value="1"/>
</dbReference>
<reference evidence="6" key="1">
    <citation type="journal article" date="2020" name="mSystems">
        <title>Genome- and Community-Level Interaction Insights into Carbon Utilization and Element Cycling Functions of Hydrothermarchaeota in Hydrothermal Sediment.</title>
        <authorList>
            <person name="Zhou Z."/>
            <person name="Liu Y."/>
            <person name="Xu W."/>
            <person name="Pan J."/>
            <person name="Luo Z.H."/>
            <person name="Li M."/>
        </authorList>
    </citation>
    <scope>NUCLEOTIDE SEQUENCE [LARGE SCALE GENOMIC DNA]</scope>
    <source>
        <strain evidence="6">SpSt-573</strain>
    </source>
</reference>
<evidence type="ECO:0000313" key="6">
    <source>
        <dbReference type="EMBL" id="HGS20787.1"/>
    </source>
</evidence>
<dbReference type="InterPro" id="IPR000843">
    <property type="entry name" value="HTH_LacI"/>
</dbReference>
<dbReference type="CDD" id="cd01392">
    <property type="entry name" value="HTH_LacI"/>
    <property type="match status" value="1"/>
</dbReference>
<evidence type="ECO:0000256" key="1">
    <source>
        <dbReference type="ARBA" id="ARBA00022491"/>
    </source>
</evidence>
<dbReference type="EMBL" id="DSYK01000146">
    <property type="protein sequence ID" value="HGS20787.1"/>
    <property type="molecule type" value="Genomic_DNA"/>
</dbReference>
<dbReference type="CDD" id="cd06267">
    <property type="entry name" value="PBP1_LacI_sugar_binding-like"/>
    <property type="match status" value="1"/>
</dbReference>
<dbReference type="InterPro" id="IPR010982">
    <property type="entry name" value="Lambda_DNA-bd_dom_sf"/>
</dbReference>
<comment type="caution">
    <text evidence="6">The sequence shown here is derived from an EMBL/GenBank/DDBJ whole genome shotgun (WGS) entry which is preliminary data.</text>
</comment>
<dbReference type="SMART" id="SM00354">
    <property type="entry name" value="HTH_LACI"/>
    <property type="match status" value="1"/>
</dbReference>
<name>A0A7C4PHZ5_9CHLR</name>
<gene>
    <name evidence="6" type="ORF">ENT37_02830</name>
</gene>
<dbReference type="PROSITE" id="PS50932">
    <property type="entry name" value="HTH_LACI_2"/>
    <property type="match status" value="1"/>
</dbReference>
<dbReference type="Pfam" id="PF00532">
    <property type="entry name" value="Peripla_BP_1"/>
    <property type="match status" value="1"/>
</dbReference>
<evidence type="ECO:0000259" key="5">
    <source>
        <dbReference type="PROSITE" id="PS50932"/>
    </source>
</evidence>
<dbReference type="GO" id="GO:0000976">
    <property type="term" value="F:transcription cis-regulatory region binding"/>
    <property type="evidence" value="ECO:0007669"/>
    <property type="project" value="TreeGrafter"/>
</dbReference>
<dbReference type="InterPro" id="IPR028082">
    <property type="entry name" value="Peripla_BP_I"/>
</dbReference>
<dbReference type="InterPro" id="IPR001761">
    <property type="entry name" value="Peripla_BP/Lac1_sug-bd_dom"/>
</dbReference>
<sequence>MMVTIPYGIVTTQEMPSMPTIQDVARRAGVAPITASRVINNNGYVSHDVRQRVLRAVEELGYVPNTLARSLRSRRTNTLALVLTDITNPFFTTVARGVEDAASDAGYTVIFCNTDENEAEEQKYLNLLLQKRVDGILLVPARSGHSAIQSAIAQGVPLVVIDRRVADAPVDVVRCDSEGGAYELTRRLIRFGYRRIALLNGPEGVSTAEDRAAGYLRALAEAGLQEHALVFYGRFTQASGAEMTTRALLCQPPPQALFAANNFIAIGALQKIRELNLRVPEDLALVGFDDLPPALVTFPFLTVVAQPAYEMGQRAARLLIDRLEGRLSGERREIILPAEIIIRQSSGPIHLEEETTP</sequence>
<keyword evidence="3" id="KW-0238">DNA-binding</keyword>
<dbReference type="AlphaFoldDB" id="A0A7C4PHZ5"/>